<dbReference type="Proteomes" id="UP000238565">
    <property type="component" value="Unassembled WGS sequence"/>
</dbReference>
<comment type="caution">
    <text evidence="2">The sequence shown here is derived from an EMBL/GenBank/DDBJ whole genome shotgun (WGS) entry which is preliminary data.</text>
</comment>
<protein>
    <submittedName>
        <fullName evidence="2">Polyketide cyclase</fullName>
    </submittedName>
</protein>
<name>A0A2S7I5J3_9FLAO</name>
<sequence>MRWYKFVIYISIFLFSVYAVSMLFVEESKSFTIEKEINYPIDKVFPQFNNLQNFTQWNEFFVSKEDYTFAYYTPYQGQGSSLNYQSKKNESDYGDFFIRYENPFSTLKYQLFEGKNGNPYSINVKFVPQGNKTKVIWFVHTPRLPFLKRSLNLLSEDFVAGNIDQSMVNLSQLLSGKVDKEILLSKIKYDTLMVEKQDGQLLLGINVSSVNKKGDLIKNIELNHNKVISLVTKDLGKKEDEFGVPVLITEPGSYKDKEVSYFYGVPVKKREGLSDNNFNFRTLNASENYIMYYKGRYENRIKVIAQLLQKAQKDSMRNGQLQETFIEAPNAKKEVTIKISLPVYR</sequence>
<reference evidence="2 3" key="1">
    <citation type="submission" date="2018-02" db="EMBL/GenBank/DDBJ databases">
        <title>Draft genome sequence of bacterial isolates from marine environment.</title>
        <authorList>
            <person name="Singh S.K."/>
            <person name="Hill R."/>
            <person name="Major S."/>
            <person name="Cai H."/>
            <person name="Li Y."/>
        </authorList>
    </citation>
    <scope>NUCLEOTIDE SEQUENCE [LARGE SCALE GENOMIC DNA]</scope>
    <source>
        <strain evidence="2 3">IMET F</strain>
    </source>
</reference>
<gene>
    <name evidence="2" type="ORF">C3729_07185</name>
</gene>
<feature type="transmembrane region" description="Helical" evidence="1">
    <location>
        <begin position="6"/>
        <end position="25"/>
    </location>
</feature>
<dbReference type="AlphaFoldDB" id="A0A2S7I5J3"/>
<proteinExistence type="predicted"/>
<keyword evidence="1" id="KW-1133">Transmembrane helix</keyword>
<evidence type="ECO:0000256" key="1">
    <source>
        <dbReference type="SAM" id="Phobius"/>
    </source>
</evidence>
<organism evidence="2 3">
    <name type="scientific">Cloacibacterium normanense</name>
    <dbReference type="NCBI Taxonomy" id="237258"/>
    <lineage>
        <taxon>Bacteria</taxon>
        <taxon>Pseudomonadati</taxon>
        <taxon>Bacteroidota</taxon>
        <taxon>Flavobacteriia</taxon>
        <taxon>Flavobacteriales</taxon>
        <taxon>Weeksellaceae</taxon>
    </lineage>
</organism>
<keyword evidence="1" id="KW-0812">Transmembrane</keyword>
<evidence type="ECO:0000313" key="3">
    <source>
        <dbReference type="Proteomes" id="UP000238565"/>
    </source>
</evidence>
<dbReference type="SUPFAM" id="SSF55961">
    <property type="entry name" value="Bet v1-like"/>
    <property type="match status" value="1"/>
</dbReference>
<dbReference type="EMBL" id="PTPZ01000003">
    <property type="protein sequence ID" value="PPZ91836.1"/>
    <property type="molecule type" value="Genomic_DNA"/>
</dbReference>
<keyword evidence="1" id="KW-0472">Membrane</keyword>
<evidence type="ECO:0000313" key="2">
    <source>
        <dbReference type="EMBL" id="PPZ91836.1"/>
    </source>
</evidence>
<accession>A0A2S7I5J3</accession>